<gene>
    <name evidence="3" type="ORF">prwr041_09120</name>
</gene>
<keyword evidence="3" id="KW-0347">Helicase</keyword>
<dbReference type="Pfam" id="PF13086">
    <property type="entry name" value="AAA_11"/>
    <property type="match status" value="2"/>
</dbReference>
<dbReference type="PANTHER" id="PTHR10887:SF495">
    <property type="entry name" value="HELICASE SENATAXIN ISOFORM X1-RELATED"/>
    <property type="match status" value="1"/>
</dbReference>
<feature type="domain" description="DNA2/NAM7 helicase helicase" evidence="1">
    <location>
        <begin position="680"/>
        <end position="775"/>
    </location>
</feature>
<dbReference type="InterPro" id="IPR041679">
    <property type="entry name" value="DNA2/NAM7-like_C"/>
</dbReference>
<feature type="domain" description="DNA2/NAM7 helicase-like C-terminal" evidence="2">
    <location>
        <begin position="875"/>
        <end position="1091"/>
    </location>
</feature>
<evidence type="ECO:0000313" key="4">
    <source>
        <dbReference type="Proteomes" id="UP001319045"/>
    </source>
</evidence>
<keyword evidence="3" id="KW-0378">Hydrolase</keyword>
<dbReference type="GO" id="GO:0004386">
    <property type="term" value="F:helicase activity"/>
    <property type="evidence" value="ECO:0007669"/>
    <property type="project" value="UniProtKB-KW"/>
</dbReference>
<organism evidence="3 4">
    <name type="scientific">Prevotella herbatica</name>
    <dbReference type="NCBI Taxonomy" id="2801997"/>
    <lineage>
        <taxon>Bacteria</taxon>
        <taxon>Pseudomonadati</taxon>
        <taxon>Bacteroidota</taxon>
        <taxon>Bacteroidia</taxon>
        <taxon>Bacteroidales</taxon>
        <taxon>Prevotellaceae</taxon>
        <taxon>Prevotella</taxon>
    </lineage>
</organism>
<evidence type="ECO:0000313" key="3">
    <source>
        <dbReference type="EMBL" id="BCS85019.1"/>
    </source>
</evidence>
<dbReference type="InterPro" id="IPR045055">
    <property type="entry name" value="DNA2/NAM7-like"/>
</dbReference>
<sequence>MSNFISSNELFDRILDIIRADEGSPINKMLHETLVLACSQGLTGNILAFGNLFSQVDFLCKKHHVATNDAIAIQRMRRNSNHAQTIDKSDFMYDCRALAIFISAVFDTDIPSSLVGLLPVEDKPQQEYRHIDYRYIRCIVKSFEDKYLTAEIDQDSTNREISIHLKEEQAYLNNILKEGMQINLIDVTSPLEEYEGKSEASIIVIEPDFLIDISSIARCFTEYGHNPLSYTVNSMSAVANSQAILIGNFAGSALDDIINSKANYDWTETFKKNFKEKALEYCTCPDLNKKEDFRLASIRQTKNILQIVDYIRNNYISPESKSSAILEPSFICEQLGIQGRADLMTNDFSLLVEQKSGSNYNIQINQPNEYGSFQKEDHYVQLLLYYGVLKQNFHVGSNKTDIRLLYSRYPLPGGLVVVNFYQKLFREAIKFRNQLVANEFSFAINGFDGVIEELTPETLNENQLSNSFFNNWILPRFDELLTPLHKLSSLEKSYFNRMMTFVYREQLASKVGSQEGVGNSIADLWNMPLAEKKETGNIYTNLRIVNKEKSNDFNGYDTITFNVPDQGADFLPNFRIGDMIYMYAYKEDAEPDVRKTILFKGNITDIHSNSIAVHLTDGQQNSSVFTDTTYAIEHSGSDASTTSAIRSLHKFITSRQSFKDLLLAQRQPRKDESIQLSRSYNPSYDEIILKAKQALDYFLLVGPPGTGKTSMALQYMVKESISSDQSILLMSYTNRAVDEICGMLSDNDIDYIRIGNEFTCDTKYRQHLLSQIIENCPKLNVIRQKILDCKVIVGTTSTIQGKSYLFNLKHFSTVIVDESSQILEPNIIGLLAQADSKFVLIGDYKQLPAVVQQDSAVSSVNDVSLNNISLDNCRNSLFERLIHIENTNNRNEFTGVLRRQGRMHPDIAEFPNKMFYYKENLQPVPLEHQTKKQLEYSLESIDYLDDALKAHRMVFIPSRFCKEPNISDKVNSEEAKIVTDILRRIYRFYGVKFNADKTVGVIVPYRNQISMIRKEIEKLGIPELEDISIDTVERYQGSQRDVIIYSFTIQNRYQLDFLTSNCFEEDDHIIDRKLNVAITRARKQMILTGNAEILNNDIIFKSLIEHVKSKGGYIAYE</sequence>
<dbReference type="Proteomes" id="UP001319045">
    <property type="component" value="Chromosome"/>
</dbReference>
<evidence type="ECO:0000259" key="2">
    <source>
        <dbReference type="Pfam" id="PF13087"/>
    </source>
</evidence>
<dbReference type="InterPro" id="IPR047187">
    <property type="entry name" value="SF1_C_Upf1"/>
</dbReference>
<dbReference type="EMBL" id="AP024484">
    <property type="protein sequence ID" value="BCS85019.1"/>
    <property type="molecule type" value="Genomic_DNA"/>
</dbReference>
<proteinExistence type="predicted"/>
<accession>A0ABM7NWX3</accession>
<keyword evidence="3" id="KW-0547">Nucleotide-binding</keyword>
<dbReference type="PANTHER" id="PTHR10887">
    <property type="entry name" value="DNA2/NAM7 HELICASE FAMILY"/>
    <property type="match status" value="1"/>
</dbReference>
<dbReference type="Pfam" id="PF13087">
    <property type="entry name" value="AAA_12"/>
    <property type="match status" value="1"/>
</dbReference>
<evidence type="ECO:0000259" key="1">
    <source>
        <dbReference type="Pfam" id="PF13086"/>
    </source>
</evidence>
<dbReference type="CDD" id="cd18808">
    <property type="entry name" value="SF1_C_Upf1"/>
    <property type="match status" value="1"/>
</dbReference>
<keyword evidence="3" id="KW-0067">ATP-binding</keyword>
<dbReference type="InterPro" id="IPR041677">
    <property type="entry name" value="DNA2/NAM7_AAA_11"/>
</dbReference>
<dbReference type="Gene3D" id="3.40.50.300">
    <property type="entry name" value="P-loop containing nucleotide triphosphate hydrolases"/>
    <property type="match status" value="2"/>
</dbReference>
<dbReference type="RefSeq" id="WP_207155189.1">
    <property type="nucleotide sequence ID" value="NZ_AP024484.1"/>
</dbReference>
<keyword evidence="4" id="KW-1185">Reference proteome</keyword>
<protein>
    <submittedName>
        <fullName evidence="3">DNA helicase</fullName>
    </submittedName>
</protein>
<feature type="domain" description="DNA2/NAM7 helicase helicase" evidence="1">
    <location>
        <begin position="782"/>
        <end position="852"/>
    </location>
</feature>
<dbReference type="InterPro" id="IPR027417">
    <property type="entry name" value="P-loop_NTPase"/>
</dbReference>
<dbReference type="SUPFAM" id="SSF52540">
    <property type="entry name" value="P-loop containing nucleoside triphosphate hydrolases"/>
    <property type="match status" value="1"/>
</dbReference>
<name>A0ABM7NWX3_9BACT</name>
<reference evidence="3 4" key="1">
    <citation type="journal article" date="2022" name="Int. J. Syst. Evol. Microbiol.">
        <title>Prevotella herbatica sp. nov., a plant polysaccharide-decomposing anaerobic bacterium isolated from a methanogenic reactor.</title>
        <authorList>
            <person name="Uek A."/>
            <person name="Tonouchi A."/>
            <person name="Kaku N."/>
            <person name="Ueki K."/>
        </authorList>
    </citation>
    <scope>NUCLEOTIDE SEQUENCE [LARGE SCALE GENOMIC DNA]</scope>
    <source>
        <strain evidence="3 4">WR041</strain>
    </source>
</reference>